<feature type="repeat" description="ANK" evidence="3">
    <location>
        <begin position="69"/>
        <end position="101"/>
    </location>
</feature>
<name>A0A1Q3FKF1_CULTA</name>
<dbReference type="PANTHER" id="PTHR24171">
    <property type="entry name" value="ANKYRIN REPEAT DOMAIN-CONTAINING PROTEIN 39-RELATED"/>
    <property type="match status" value="1"/>
</dbReference>
<protein>
    <submittedName>
        <fullName evidence="4">Uncharacterized protein</fullName>
    </submittedName>
</protein>
<evidence type="ECO:0000256" key="3">
    <source>
        <dbReference type="PROSITE-ProRule" id="PRU00023"/>
    </source>
</evidence>
<dbReference type="InterPro" id="IPR036770">
    <property type="entry name" value="Ankyrin_rpt-contain_sf"/>
</dbReference>
<organism evidence="4">
    <name type="scientific">Culex tarsalis</name>
    <name type="common">Encephalitis mosquito</name>
    <dbReference type="NCBI Taxonomy" id="7177"/>
    <lineage>
        <taxon>Eukaryota</taxon>
        <taxon>Metazoa</taxon>
        <taxon>Ecdysozoa</taxon>
        <taxon>Arthropoda</taxon>
        <taxon>Hexapoda</taxon>
        <taxon>Insecta</taxon>
        <taxon>Pterygota</taxon>
        <taxon>Neoptera</taxon>
        <taxon>Endopterygota</taxon>
        <taxon>Diptera</taxon>
        <taxon>Nematocera</taxon>
        <taxon>Culicoidea</taxon>
        <taxon>Culicidae</taxon>
        <taxon>Culicinae</taxon>
        <taxon>Culicini</taxon>
        <taxon>Culex</taxon>
        <taxon>Culex</taxon>
    </lineage>
</organism>
<feature type="repeat" description="ANK" evidence="3">
    <location>
        <begin position="168"/>
        <end position="200"/>
    </location>
</feature>
<evidence type="ECO:0000256" key="1">
    <source>
        <dbReference type="ARBA" id="ARBA00022737"/>
    </source>
</evidence>
<keyword evidence="1" id="KW-0677">Repeat</keyword>
<dbReference type="SMART" id="SM00248">
    <property type="entry name" value="ANK"/>
    <property type="match status" value="5"/>
</dbReference>
<sequence>MEKDIPLYDLATQDYHVLEEMISKNPSLITKKDSNDRFLIHWGALRGRELLVEELLKKAPEQLEATDDTNATPLVLATLGGHLSTVRLLQAKGASIDHRNWQGHSSLQYACSKGHVEVAKFLVEQGANVNIVDNRNDTPLHRVASQGRQEILKFLLDHGARADIQNAEGNTALHLACEDEQNTCALLLVEHGASGTVQNKEEKTPLDLARPGLRRNLKTKLGIGDE</sequence>
<evidence type="ECO:0000256" key="2">
    <source>
        <dbReference type="ARBA" id="ARBA00023043"/>
    </source>
</evidence>
<dbReference type="SUPFAM" id="SSF48403">
    <property type="entry name" value="Ankyrin repeat"/>
    <property type="match status" value="1"/>
</dbReference>
<feature type="repeat" description="ANK" evidence="3">
    <location>
        <begin position="102"/>
        <end position="134"/>
    </location>
</feature>
<dbReference type="InterPro" id="IPR002110">
    <property type="entry name" value="Ankyrin_rpt"/>
</dbReference>
<dbReference type="Pfam" id="PF13857">
    <property type="entry name" value="Ank_5"/>
    <property type="match status" value="1"/>
</dbReference>
<dbReference type="AlphaFoldDB" id="A0A1Q3FKF1"/>
<dbReference type="Gene3D" id="1.25.40.20">
    <property type="entry name" value="Ankyrin repeat-containing domain"/>
    <property type="match status" value="1"/>
</dbReference>
<evidence type="ECO:0000313" key="4">
    <source>
        <dbReference type="EMBL" id="JAV27984.1"/>
    </source>
</evidence>
<proteinExistence type="predicted"/>
<dbReference type="EMBL" id="GFDL01007061">
    <property type="protein sequence ID" value="JAV27984.1"/>
    <property type="molecule type" value="Transcribed_RNA"/>
</dbReference>
<dbReference type="PROSITE" id="PS50088">
    <property type="entry name" value="ANK_REPEAT"/>
    <property type="match status" value="4"/>
</dbReference>
<reference evidence="4" key="1">
    <citation type="submission" date="2017-01" db="EMBL/GenBank/DDBJ databases">
        <title>A deep insight into the sialotranscriptome of adult male and female Cluex tarsalis mosquitoes.</title>
        <authorList>
            <person name="Ribeiro J.M."/>
            <person name="Moreira F."/>
            <person name="Bernard K.A."/>
            <person name="Calvo E."/>
        </authorList>
    </citation>
    <scope>NUCLEOTIDE SEQUENCE</scope>
    <source>
        <strain evidence="4">Kern County</strain>
        <tissue evidence="4">Salivary glands</tissue>
    </source>
</reference>
<accession>A0A1Q3FKF1</accession>
<feature type="repeat" description="ANK" evidence="3">
    <location>
        <begin position="135"/>
        <end position="167"/>
    </location>
</feature>
<dbReference type="PANTHER" id="PTHR24171:SF11">
    <property type="entry name" value="26S PROTEASOME NON-ATPASE REGULATORY SUBUNIT 10"/>
    <property type="match status" value="1"/>
</dbReference>
<keyword evidence="2 3" id="KW-0040">ANK repeat</keyword>
<dbReference type="PROSITE" id="PS50297">
    <property type="entry name" value="ANK_REP_REGION"/>
    <property type="match status" value="4"/>
</dbReference>
<dbReference type="Pfam" id="PF12796">
    <property type="entry name" value="Ank_2"/>
    <property type="match status" value="1"/>
</dbReference>